<dbReference type="Proteomes" id="UP000790580">
    <property type="component" value="Unassembled WGS sequence"/>
</dbReference>
<comment type="caution">
    <text evidence="2">The sequence shown here is derived from an EMBL/GenBank/DDBJ whole genome shotgun (WGS) entry which is preliminary data.</text>
</comment>
<feature type="transmembrane region" description="Helical" evidence="1">
    <location>
        <begin position="128"/>
        <end position="147"/>
    </location>
</feature>
<keyword evidence="1" id="KW-1133">Transmembrane helix</keyword>
<evidence type="ECO:0000313" key="2">
    <source>
        <dbReference type="EMBL" id="MBU9720158.1"/>
    </source>
</evidence>
<dbReference type="PANTHER" id="PTHR39164">
    <property type="entry name" value="PROTEIN CCDC"/>
    <property type="match status" value="1"/>
</dbReference>
<keyword evidence="1" id="KW-0472">Membrane</keyword>
<feature type="transmembrane region" description="Helical" evidence="1">
    <location>
        <begin position="6"/>
        <end position="29"/>
    </location>
</feature>
<keyword evidence="3" id="KW-1185">Reference proteome</keyword>
<evidence type="ECO:0000313" key="3">
    <source>
        <dbReference type="Proteomes" id="UP000790580"/>
    </source>
</evidence>
<dbReference type="PIRSF" id="PIRSF021441">
    <property type="entry name" value="DUF1453"/>
    <property type="match status" value="1"/>
</dbReference>
<feature type="transmembrane region" description="Helical" evidence="1">
    <location>
        <begin position="70"/>
        <end position="89"/>
    </location>
</feature>
<dbReference type="EMBL" id="JAHQCR010000013">
    <property type="protein sequence ID" value="MBU9720158.1"/>
    <property type="molecule type" value="Genomic_DNA"/>
</dbReference>
<evidence type="ECO:0000256" key="1">
    <source>
        <dbReference type="SAM" id="Phobius"/>
    </source>
</evidence>
<dbReference type="InterPro" id="IPR058247">
    <property type="entry name" value="DUF1453"/>
</dbReference>
<accession>A0ABS6JNL7</accession>
<proteinExistence type="predicted"/>
<feature type="transmembrane region" description="Helical" evidence="1">
    <location>
        <begin position="41"/>
        <end position="58"/>
    </location>
</feature>
<reference evidence="2 3" key="1">
    <citation type="submission" date="2021-06" db="EMBL/GenBank/DDBJ databases">
        <title>Bacillus sp. RD4P76, an endophyte from a halophyte.</title>
        <authorList>
            <person name="Sun J.-Q."/>
        </authorList>
    </citation>
    <scope>NUCLEOTIDE SEQUENCE [LARGE SCALE GENOMIC DNA]</scope>
    <source>
        <strain evidence="2 3">JCM 17098</strain>
    </source>
</reference>
<sequence>MNLNFDGYLGIIFTLFGLMMAMLALIVRMKSMKRPANVKKIMIPPIAMSTGFFMFLYPPTRPTLLEVGEAFIVGAIFSLILIKLSSFEIRDNDIYMKRSKIFPFLLIGLLALRLVFKLVLGIHFEYEVLAGMFFILAFGMILPWRIAMLMKFKKVEKELLGQKTGDASVDI</sequence>
<dbReference type="Pfam" id="PF07301">
    <property type="entry name" value="DUF1453"/>
    <property type="match status" value="1"/>
</dbReference>
<name>A0ABS6JNL7_9BACI</name>
<organism evidence="2 3">
    <name type="scientific">Evansella alkalicola</name>
    <dbReference type="NCBI Taxonomy" id="745819"/>
    <lineage>
        <taxon>Bacteria</taxon>
        <taxon>Bacillati</taxon>
        <taxon>Bacillota</taxon>
        <taxon>Bacilli</taxon>
        <taxon>Bacillales</taxon>
        <taxon>Bacillaceae</taxon>
        <taxon>Evansella</taxon>
    </lineage>
</organism>
<gene>
    <name evidence="2" type="ORF">KS407_01710</name>
</gene>
<feature type="transmembrane region" description="Helical" evidence="1">
    <location>
        <begin position="101"/>
        <end position="122"/>
    </location>
</feature>
<dbReference type="InterPro" id="IPR031306">
    <property type="entry name" value="CcdC"/>
</dbReference>
<dbReference type="RefSeq" id="WP_088075587.1">
    <property type="nucleotide sequence ID" value="NZ_JAHQCR010000013.1"/>
</dbReference>
<dbReference type="PANTHER" id="PTHR39164:SF1">
    <property type="entry name" value="PROTEIN CCDC"/>
    <property type="match status" value="1"/>
</dbReference>
<protein>
    <submittedName>
        <fullName evidence="2">Cytochrome c biogenesis protein CcdC</fullName>
    </submittedName>
</protein>
<keyword evidence="1" id="KW-0812">Transmembrane</keyword>